<dbReference type="PANTHER" id="PTHR46268">
    <property type="entry name" value="STRESS RESPONSE PROTEIN NHAX"/>
    <property type="match status" value="1"/>
</dbReference>
<accession>A0A7I7MQ95</accession>
<organism evidence="2 3">
    <name type="scientific">Mycobacterium shinjukuense</name>
    <dbReference type="NCBI Taxonomy" id="398694"/>
    <lineage>
        <taxon>Bacteria</taxon>
        <taxon>Bacillati</taxon>
        <taxon>Actinomycetota</taxon>
        <taxon>Actinomycetes</taxon>
        <taxon>Mycobacteriales</taxon>
        <taxon>Mycobacteriaceae</taxon>
        <taxon>Mycobacterium</taxon>
    </lineage>
</organism>
<evidence type="ECO:0000313" key="2">
    <source>
        <dbReference type="EMBL" id="BBX74441.1"/>
    </source>
</evidence>
<dbReference type="InterPro" id="IPR006016">
    <property type="entry name" value="UspA"/>
</dbReference>
<dbReference type="PANTHER" id="PTHR46268:SF6">
    <property type="entry name" value="UNIVERSAL STRESS PROTEIN UP12"/>
    <property type="match status" value="1"/>
</dbReference>
<reference evidence="2 3" key="1">
    <citation type="journal article" date="2019" name="Emerg. Microbes Infect.">
        <title>Comprehensive subspecies identification of 175 nontuberculous mycobacteria species based on 7547 genomic profiles.</title>
        <authorList>
            <person name="Matsumoto Y."/>
            <person name="Kinjo T."/>
            <person name="Motooka D."/>
            <person name="Nabeya D."/>
            <person name="Jung N."/>
            <person name="Uechi K."/>
            <person name="Horii T."/>
            <person name="Iida T."/>
            <person name="Fujita J."/>
            <person name="Nakamura S."/>
        </authorList>
    </citation>
    <scope>NUCLEOTIDE SEQUENCE [LARGE SCALE GENOMIC DNA]</scope>
    <source>
        <strain evidence="2 3">JCM 14233</strain>
    </source>
</reference>
<dbReference type="InterPro" id="IPR014729">
    <property type="entry name" value="Rossmann-like_a/b/a_fold"/>
</dbReference>
<sequence length="268" mass="28123">MSDRYAVPSVVVGIDGSKAATHAALWAIDEAVSQDIPLRLVYVIDPMDSSGAAGHDGLQGAARAALHDAYRAVEATGRPVKIETEILWGRPLTKLMEESRSAAMVCVGSIGLNHARRGQGSVAATLAGSALCPVAVIHRGPGEPAAPHVSAVVAEVDNGMVLRHAFEEARLRGVPLRAVSAHVAEVAADGADGNRSAQARLSRRLARWTRLYPDVTVEPTVVRDSVGSYLVANSDTDQLYVADSHTAEDTCLAYNAGCSVLTVRCGNL</sequence>
<dbReference type="Proteomes" id="UP000467236">
    <property type="component" value="Chromosome"/>
</dbReference>
<dbReference type="KEGG" id="mshj:MSHI_23470"/>
<protein>
    <submittedName>
        <fullName evidence="2">Universal stress protein</fullName>
    </submittedName>
</protein>
<dbReference type="Gene3D" id="3.40.50.620">
    <property type="entry name" value="HUPs"/>
    <property type="match status" value="2"/>
</dbReference>
<dbReference type="SUPFAM" id="SSF52402">
    <property type="entry name" value="Adenine nucleotide alpha hydrolases-like"/>
    <property type="match status" value="1"/>
</dbReference>
<dbReference type="Pfam" id="PF00582">
    <property type="entry name" value="Usp"/>
    <property type="match status" value="1"/>
</dbReference>
<keyword evidence="3" id="KW-1185">Reference proteome</keyword>
<evidence type="ECO:0000256" key="1">
    <source>
        <dbReference type="ARBA" id="ARBA00008791"/>
    </source>
</evidence>
<gene>
    <name evidence="2" type="ORF">MSHI_23470</name>
</gene>
<dbReference type="InterPro" id="IPR006015">
    <property type="entry name" value="Universal_stress_UspA"/>
</dbReference>
<dbReference type="AlphaFoldDB" id="A0A7I7MQ95"/>
<dbReference type="EMBL" id="AP022575">
    <property type="protein sequence ID" value="BBX74441.1"/>
    <property type="molecule type" value="Genomic_DNA"/>
</dbReference>
<proteinExistence type="inferred from homology"/>
<name>A0A7I7MQ95_9MYCO</name>
<comment type="similarity">
    <text evidence="1">Belongs to the universal stress protein A family.</text>
</comment>
<dbReference type="OrthoDB" id="3174546at2"/>
<evidence type="ECO:0000313" key="3">
    <source>
        <dbReference type="Proteomes" id="UP000467236"/>
    </source>
</evidence>
<dbReference type="RefSeq" id="WP_083048834.1">
    <property type="nucleotide sequence ID" value="NZ_AP022575.1"/>
</dbReference>
<dbReference type="PRINTS" id="PR01438">
    <property type="entry name" value="UNVRSLSTRESS"/>
</dbReference>